<dbReference type="FunCoup" id="A0A1V9WZB3">
    <property type="interactions" value="1857"/>
</dbReference>
<gene>
    <name evidence="8" type="ORF">BIW11_14020</name>
</gene>
<evidence type="ECO:0000256" key="2">
    <source>
        <dbReference type="ARBA" id="ARBA00022679"/>
    </source>
</evidence>
<dbReference type="STRING" id="418985.A0A1V9WZB3"/>
<dbReference type="InterPro" id="IPR036236">
    <property type="entry name" value="Znf_C2H2_sf"/>
</dbReference>
<evidence type="ECO:0000256" key="1">
    <source>
        <dbReference type="ARBA" id="ARBA00005842"/>
    </source>
</evidence>
<dbReference type="Pfam" id="PF01715">
    <property type="entry name" value="IPPT"/>
    <property type="match status" value="1"/>
</dbReference>
<comment type="caution">
    <text evidence="8">The sequence shown here is derived from an EMBL/GenBank/DDBJ whole genome shotgun (WGS) entry which is preliminary data.</text>
</comment>
<evidence type="ECO:0000256" key="6">
    <source>
        <dbReference type="SAM" id="MobiDB-lite"/>
    </source>
</evidence>
<dbReference type="EMBL" id="MNPL01031586">
    <property type="protein sequence ID" value="OQR66635.1"/>
    <property type="molecule type" value="Genomic_DNA"/>
</dbReference>
<feature type="domain" description="C2H2-type" evidence="7">
    <location>
        <begin position="420"/>
        <end position="444"/>
    </location>
</feature>
<name>A0A1V9WZB3_9ACAR</name>
<dbReference type="PANTHER" id="PTHR11088">
    <property type="entry name" value="TRNA DIMETHYLALLYLTRANSFERASE"/>
    <property type="match status" value="1"/>
</dbReference>
<dbReference type="InterPro" id="IPR039657">
    <property type="entry name" value="Dimethylallyltransferase"/>
</dbReference>
<proteinExistence type="inferred from homology"/>
<reference evidence="8 9" key="1">
    <citation type="journal article" date="2017" name="Gigascience">
        <title>Draft genome of the honey bee ectoparasitic mite, Tropilaelaps mercedesae, is shaped by the parasitic life history.</title>
        <authorList>
            <person name="Dong X."/>
            <person name="Armstrong S.D."/>
            <person name="Xia D."/>
            <person name="Makepeace B.L."/>
            <person name="Darby A.C."/>
            <person name="Kadowaki T."/>
        </authorList>
    </citation>
    <scope>NUCLEOTIDE SEQUENCE [LARGE SCALE GENOMIC DNA]</scope>
    <source>
        <strain evidence="8">Wuxi-XJTLU</strain>
    </source>
</reference>
<dbReference type="HAMAP" id="MF_00185">
    <property type="entry name" value="IPP_trans"/>
    <property type="match status" value="1"/>
</dbReference>
<dbReference type="SUPFAM" id="SSF52540">
    <property type="entry name" value="P-loop containing nucleoside triphosphate hydrolases"/>
    <property type="match status" value="2"/>
</dbReference>
<dbReference type="Proteomes" id="UP000192247">
    <property type="component" value="Unassembled WGS sequence"/>
</dbReference>
<dbReference type="InterPro" id="IPR013087">
    <property type="entry name" value="Znf_C2H2_type"/>
</dbReference>
<dbReference type="GO" id="GO:0005524">
    <property type="term" value="F:ATP binding"/>
    <property type="evidence" value="ECO:0007669"/>
    <property type="project" value="UniProtKB-KW"/>
</dbReference>
<feature type="region of interest" description="Disordered" evidence="6">
    <location>
        <begin position="448"/>
        <end position="503"/>
    </location>
</feature>
<feature type="compositionally biased region" description="Basic and acidic residues" evidence="6">
    <location>
        <begin position="448"/>
        <end position="464"/>
    </location>
</feature>
<dbReference type="InterPro" id="IPR018022">
    <property type="entry name" value="IPT"/>
</dbReference>
<dbReference type="AlphaFoldDB" id="A0A1V9WZB3"/>
<protein>
    <submittedName>
        <fullName evidence="8">tRNA dimethylallyltransferase</fullName>
    </submittedName>
</protein>
<evidence type="ECO:0000313" key="9">
    <source>
        <dbReference type="Proteomes" id="UP000192247"/>
    </source>
</evidence>
<evidence type="ECO:0000313" key="8">
    <source>
        <dbReference type="EMBL" id="OQR66635.1"/>
    </source>
</evidence>
<dbReference type="OrthoDB" id="775260at2759"/>
<dbReference type="NCBIfam" id="TIGR00174">
    <property type="entry name" value="miaA"/>
    <property type="match status" value="1"/>
</dbReference>
<keyword evidence="4 5" id="KW-0067">ATP-binding</keyword>
<dbReference type="Gene3D" id="1.10.20.140">
    <property type="match status" value="1"/>
</dbReference>
<dbReference type="Gene3D" id="3.40.50.300">
    <property type="entry name" value="P-loop containing nucleotide triphosphate hydrolases"/>
    <property type="match status" value="2"/>
</dbReference>
<sequence>MMLGRALGVCIRRLILNCFPKRMFFSGVSPLVVVLGSTGVGKSQLAIEIAKKFDGEVISADSMQTSWSRSVVRWTSQLLRFSAIQVYKGLDIITNKVTTEEMCGVRHHMFDFLDPLKEFTVVDFRNRALPILEELRRCGKMAVVVGGTNYYIESLLWETLVTSYGDGPKRNEKLVTEENKSCFPGKSTESLYAYLQDIDPARAGMIHPNDRRKIERSLQVFKQEKTPQSKIFNDQRQRGGILGGPLRYKDVIMFWIQCQQDVLEARIDARVDRMMEQGLINELLNFHTDYNARRGTSGDYTQGIFQSIGFKEFHSYLIASTDERESKAGKKMFDHSLWLMKQVTKRYSKYQKKWINKRFLGEPDREVPPIYGLDATNLEEWNENVRDTAFKILDDLLAGREPRVKALEKIDVVRSREGIFTCDVCNVTCVGKISFNVHMTSKRHHLRMERSKKATCRSHAEKAQGKPLVEEPQGMPLVEEPPLDSSFVEKPCEKKKAKPRSPD</sequence>
<dbReference type="InParanoid" id="A0A1V9WZB3"/>
<evidence type="ECO:0000256" key="4">
    <source>
        <dbReference type="ARBA" id="ARBA00022840"/>
    </source>
</evidence>
<dbReference type="InterPro" id="IPR027417">
    <property type="entry name" value="P-loop_NTPase"/>
</dbReference>
<feature type="compositionally biased region" description="Basic and acidic residues" evidence="6">
    <location>
        <begin position="490"/>
        <end position="503"/>
    </location>
</feature>
<comment type="similarity">
    <text evidence="1 5">Belongs to the IPP transferase family.</text>
</comment>
<dbReference type="Gene3D" id="3.30.160.60">
    <property type="entry name" value="Classic Zinc Finger"/>
    <property type="match status" value="1"/>
</dbReference>
<keyword evidence="3 5" id="KW-0547">Nucleotide-binding</keyword>
<keyword evidence="9" id="KW-1185">Reference proteome</keyword>
<organism evidence="8 9">
    <name type="scientific">Tropilaelaps mercedesae</name>
    <dbReference type="NCBI Taxonomy" id="418985"/>
    <lineage>
        <taxon>Eukaryota</taxon>
        <taxon>Metazoa</taxon>
        <taxon>Ecdysozoa</taxon>
        <taxon>Arthropoda</taxon>
        <taxon>Chelicerata</taxon>
        <taxon>Arachnida</taxon>
        <taxon>Acari</taxon>
        <taxon>Parasitiformes</taxon>
        <taxon>Mesostigmata</taxon>
        <taxon>Gamasina</taxon>
        <taxon>Dermanyssoidea</taxon>
        <taxon>Laelapidae</taxon>
        <taxon>Tropilaelaps</taxon>
    </lineage>
</organism>
<dbReference type="GO" id="GO:0052381">
    <property type="term" value="F:tRNA dimethylallyltransferase activity"/>
    <property type="evidence" value="ECO:0007669"/>
    <property type="project" value="InterPro"/>
</dbReference>
<evidence type="ECO:0000256" key="5">
    <source>
        <dbReference type="RuleBase" id="RU003785"/>
    </source>
</evidence>
<dbReference type="GO" id="GO:0005739">
    <property type="term" value="C:mitochondrion"/>
    <property type="evidence" value="ECO:0007669"/>
    <property type="project" value="TreeGrafter"/>
</dbReference>
<evidence type="ECO:0000259" key="7">
    <source>
        <dbReference type="Pfam" id="PF12874"/>
    </source>
</evidence>
<dbReference type="PANTHER" id="PTHR11088:SF89">
    <property type="entry name" value="TRNA DIMETHYLALLYLTRANSFERASE"/>
    <property type="match status" value="1"/>
</dbReference>
<keyword evidence="2 5" id="KW-0808">Transferase</keyword>
<dbReference type="Pfam" id="PF12874">
    <property type="entry name" value="zf-met"/>
    <property type="match status" value="1"/>
</dbReference>
<evidence type="ECO:0000256" key="3">
    <source>
        <dbReference type="ARBA" id="ARBA00022741"/>
    </source>
</evidence>
<dbReference type="GO" id="GO:0006400">
    <property type="term" value="P:tRNA modification"/>
    <property type="evidence" value="ECO:0007669"/>
    <property type="project" value="TreeGrafter"/>
</dbReference>
<dbReference type="SUPFAM" id="SSF57667">
    <property type="entry name" value="beta-beta-alpha zinc fingers"/>
    <property type="match status" value="1"/>
</dbReference>
<accession>A0A1V9WZB3</accession>